<dbReference type="Proteomes" id="UP000193900">
    <property type="component" value="Unassembled WGS sequence"/>
</dbReference>
<dbReference type="RefSeq" id="WP_159458644.1">
    <property type="nucleotide sequence ID" value="NZ_FWFZ01000063.1"/>
</dbReference>
<dbReference type="EMBL" id="FWFZ01000063">
    <property type="protein sequence ID" value="SLN77822.1"/>
    <property type="molecule type" value="Genomic_DNA"/>
</dbReference>
<gene>
    <name evidence="1" type="ORF">ROA7023_04524</name>
</gene>
<protein>
    <submittedName>
        <fullName evidence="1">Uncharacterized protein</fullName>
    </submittedName>
</protein>
<name>A0A1Y5U038_9RHOB</name>
<proteinExistence type="predicted"/>
<sequence>MNDDWLLDITTDDHVVLGNRIRACRDVLMHVVMQSIPRTTPHVEARLAIAALDRVRTELDCHVRVTTPRDRDPRRIAEKVYFGPHALVGSMAGHEERWDDDFACWELEED</sequence>
<reference evidence="1 2" key="1">
    <citation type="submission" date="2017-03" db="EMBL/GenBank/DDBJ databases">
        <authorList>
            <person name="Afonso C.L."/>
            <person name="Miller P.J."/>
            <person name="Scott M.A."/>
            <person name="Spackman E."/>
            <person name="Goraichik I."/>
            <person name="Dimitrov K.M."/>
            <person name="Suarez D.L."/>
            <person name="Swayne D.E."/>
        </authorList>
    </citation>
    <scope>NUCLEOTIDE SEQUENCE [LARGE SCALE GENOMIC DNA]</scope>
    <source>
        <strain evidence="1 2">CECT 7023</strain>
    </source>
</reference>
<evidence type="ECO:0000313" key="2">
    <source>
        <dbReference type="Proteomes" id="UP000193900"/>
    </source>
</evidence>
<organism evidence="1 2">
    <name type="scientific">Roseisalinus antarcticus</name>
    <dbReference type="NCBI Taxonomy" id="254357"/>
    <lineage>
        <taxon>Bacteria</taxon>
        <taxon>Pseudomonadati</taxon>
        <taxon>Pseudomonadota</taxon>
        <taxon>Alphaproteobacteria</taxon>
        <taxon>Rhodobacterales</taxon>
        <taxon>Roseobacteraceae</taxon>
        <taxon>Roseisalinus</taxon>
    </lineage>
</organism>
<evidence type="ECO:0000313" key="1">
    <source>
        <dbReference type="EMBL" id="SLN77822.1"/>
    </source>
</evidence>
<dbReference type="AlphaFoldDB" id="A0A1Y5U038"/>
<dbReference type="OrthoDB" id="7364412at2"/>
<keyword evidence="2" id="KW-1185">Reference proteome</keyword>
<accession>A0A1Y5U038</accession>